<sequence>MKLALRWILGLVLGLALAVALVWVFAPRESREVAVSFDDAALGADLDAYFAAQEARFDDIVPGTEKRVIWAGEPGAATEWSVIYVHGFSASSEEARPLPDRVAEGLGANLFFTRLAGHGRGGAAMAEPRLADWMRDMAEAMAIGRRIGRRVLVIGTSTGGTLATIAAADPQMSEGLAGLALLSPNYRVKSPAARVLTWPGARYWGPLIAGRERGFTPVNEAQARYWTERYPIVATLPMAASVAVARGLDHGAIRVPALFVYAEGDRVVDAATTARVAQAWGGPAETEIVTPGPQDDPFAHVLAGDILSPGLTDPVAARILGWAEALPAP</sequence>
<evidence type="ECO:0000256" key="1">
    <source>
        <dbReference type="SAM" id="Phobius"/>
    </source>
</evidence>
<keyword evidence="1" id="KW-0472">Membrane</keyword>
<dbReference type="EMBL" id="FOMS01000001">
    <property type="protein sequence ID" value="SFD54686.1"/>
    <property type="molecule type" value="Genomic_DNA"/>
</dbReference>
<accession>A0A1I1T7V8</accession>
<dbReference type="InterPro" id="IPR029058">
    <property type="entry name" value="AB_hydrolase_fold"/>
</dbReference>
<proteinExistence type="predicted"/>
<organism evidence="3 4">
    <name type="scientific">Roseivivax sediminis</name>
    <dbReference type="NCBI Taxonomy" id="936889"/>
    <lineage>
        <taxon>Bacteria</taxon>
        <taxon>Pseudomonadati</taxon>
        <taxon>Pseudomonadota</taxon>
        <taxon>Alphaproteobacteria</taxon>
        <taxon>Rhodobacterales</taxon>
        <taxon>Roseobacteraceae</taxon>
        <taxon>Roseivivax</taxon>
    </lineage>
</organism>
<evidence type="ECO:0000259" key="2">
    <source>
        <dbReference type="Pfam" id="PF12146"/>
    </source>
</evidence>
<protein>
    <submittedName>
        <fullName evidence="3">Lysophospholipase, alpha-beta hydrolase superfamily</fullName>
    </submittedName>
</protein>
<keyword evidence="1" id="KW-1133">Transmembrane helix</keyword>
<name>A0A1I1T7V8_9RHOB</name>
<evidence type="ECO:0000313" key="4">
    <source>
        <dbReference type="Proteomes" id="UP000325289"/>
    </source>
</evidence>
<dbReference type="Gene3D" id="3.40.50.1820">
    <property type="entry name" value="alpha/beta hydrolase"/>
    <property type="match status" value="1"/>
</dbReference>
<feature type="domain" description="Serine aminopeptidase S33" evidence="2">
    <location>
        <begin position="79"/>
        <end position="282"/>
    </location>
</feature>
<dbReference type="AlphaFoldDB" id="A0A1I1T7V8"/>
<dbReference type="GO" id="GO:0016787">
    <property type="term" value="F:hydrolase activity"/>
    <property type="evidence" value="ECO:0007669"/>
    <property type="project" value="UniProtKB-KW"/>
</dbReference>
<keyword evidence="3" id="KW-0378">Hydrolase</keyword>
<dbReference type="Proteomes" id="UP000325289">
    <property type="component" value="Unassembled WGS sequence"/>
</dbReference>
<reference evidence="3 4" key="1">
    <citation type="submission" date="2016-10" db="EMBL/GenBank/DDBJ databases">
        <authorList>
            <person name="Varghese N."/>
            <person name="Submissions S."/>
        </authorList>
    </citation>
    <scope>NUCLEOTIDE SEQUENCE [LARGE SCALE GENOMIC DNA]</scope>
    <source>
        <strain evidence="4">YIM D21,KCTC 23444,ACCC 10710</strain>
    </source>
</reference>
<feature type="transmembrane region" description="Helical" evidence="1">
    <location>
        <begin position="7"/>
        <end position="26"/>
    </location>
</feature>
<dbReference type="SUPFAM" id="SSF53474">
    <property type="entry name" value="alpha/beta-Hydrolases"/>
    <property type="match status" value="1"/>
</dbReference>
<evidence type="ECO:0000313" key="3">
    <source>
        <dbReference type="EMBL" id="SFD54686.1"/>
    </source>
</evidence>
<keyword evidence="1" id="KW-0812">Transmembrane</keyword>
<dbReference type="OrthoDB" id="5416147at2"/>
<gene>
    <name evidence="3" type="ORF">SAMN04515678_101521</name>
</gene>
<dbReference type="InterPro" id="IPR022742">
    <property type="entry name" value="Hydrolase_4"/>
</dbReference>
<dbReference type="Pfam" id="PF12146">
    <property type="entry name" value="Hydrolase_4"/>
    <property type="match status" value="1"/>
</dbReference>
<keyword evidence="4" id="KW-1185">Reference proteome</keyword>
<dbReference type="RefSeq" id="WP_149754303.1">
    <property type="nucleotide sequence ID" value="NZ_FOMS01000001.1"/>
</dbReference>